<evidence type="ECO:0000313" key="4">
    <source>
        <dbReference type="Proteomes" id="UP000199032"/>
    </source>
</evidence>
<dbReference type="PRINTS" id="PR00014">
    <property type="entry name" value="FNTYPEIII"/>
</dbReference>
<gene>
    <name evidence="3" type="ORF">COMA1_30079</name>
</gene>
<dbReference type="GO" id="GO:0003993">
    <property type="term" value="F:acid phosphatase activity"/>
    <property type="evidence" value="ECO:0007669"/>
    <property type="project" value="InterPro"/>
</dbReference>
<dbReference type="InterPro" id="IPR015914">
    <property type="entry name" value="PAPs_N"/>
</dbReference>
<dbReference type="Proteomes" id="UP000199032">
    <property type="component" value="Unassembled WGS sequence"/>
</dbReference>
<dbReference type="RefSeq" id="WP_176698028.1">
    <property type="nucleotide sequence ID" value="NZ_CZQA01000009.1"/>
</dbReference>
<dbReference type="PROSITE" id="PS51257">
    <property type="entry name" value="PROKAR_LIPOPROTEIN"/>
    <property type="match status" value="1"/>
</dbReference>
<dbReference type="AlphaFoldDB" id="A0A0S4LHT5"/>
<dbReference type="InterPro" id="IPR013783">
    <property type="entry name" value="Ig-like_fold"/>
</dbReference>
<dbReference type="Gene3D" id="2.60.40.10">
    <property type="entry name" value="Immunoglobulins"/>
    <property type="match status" value="1"/>
</dbReference>
<evidence type="ECO:0000313" key="3">
    <source>
        <dbReference type="EMBL" id="CUS36489.1"/>
    </source>
</evidence>
<dbReference type="PROSITE" id="PS50853">
    <property type="entry name" value="FN3"/>
    <property type="match status" value="1"/>
</dbReference>
<dbReference type="InterPro" id="IPR003961">
    <property type="entry name" value="FN3_dom"/>
</dbReference>
<feature type="domain" description="Fibronectin type-III" evidence="2">
    <location>
        <begin position="72"/>
        <end position="189"/>
    </location>
</feature>
<dbReference type="GO" id="GO:0046872">
    <property type="term" value="F:metal ion binding"/>
    <property type="evidence" value="ECO:0007669"/>
    <property type="project" value="InterPro"/>
</dbReference>
<protein>
    <recommendedName>
        <fullName evidence="2">Fibronectin type-III domain-containing protein</fullName>
    </recommendedName>
</protein>
<dbReference type="SMART" id="SM00060">
    <property type="entry name" value="FN3"/>
    <property type="match status" value="1"/>
</dbReference>
<dbReference type="Pfam" id="PF16656">
    <property type="entry name" value="Pur_ac_phosph_N"/>
    <property type="match status" value="1"/>
</dbReference>
<accession>A0A0S4LHT5</accession>
<evidence type="ECO:0000256" key="1">
    <source>
        <dbReference type="SAM" id="MobiDB-lite"/>
    </source>
</evidence>
<dbReference type="EMBL" id="CZQA01000009">
    <property type="protein sequence ID" value="CUS36489.1"/>
    <property type="molecule type" value="Genomic_DNA"/>
</dbReference>
<organism evidence="3 4">
    <name type="scientific">Candidatus Nitrospira nitrosa</name>
    <dbReference type="NCBI Taxonomy" id="1742972"/>
    <lineage>
        <taxon>Bacteria</taxon>
        <taxon>Pseudomonadati</taxon>
        <taxon>Nitrospirota</taxon>
        <taxon>Nitrospiria</taxon>
        <taxon>Nitrospirales</taxon>
        <taxon>Nitrospiraceae</taxon>
        <taxon>Nitrospira</taxon>
    </lineage>
</organism>
<feature type="compositionally biased region" description="Low complexity" evidence="1">
    <location>
        <begin position="114"/>
        <end position="136"/>
    </location>
</feature>
<keyword evidence="4" id="KW-1185">Reference proteome</keyword>
<dbReference type="InterPro" id="IPR036116">
    <property type="entry name" value="FN3_sf"/>
</dbReference>
<sequence>MLLFKTLLGFAFRKSVLSLSYPAVVILLLSSLIGCADENAGGPVTSNLSAPLSTTGAVESDEASHSTVADVGGEDPVITMTSTPSGVTANVSWDQPPGFKVTGYAIYYGKRSQGSESVGTTSEESDSEASQSEEPSWCSQGESTPVEAPSITITGLQPNTEYFFAIRAFTVVESESLCSNAIMMTTPPAEA</sequence>
<dbReference type="CDD" id="cd00063">
    <property type="entry name" value="FN3"/>
    <property type="match status" value="1"/>
</dbReference>
<evidence type="ECO:0000259" key="2">
    <source>
        <dbReference type="PROSITE" id="PS50853"/>
    </source>
</evidence>
<proteinExistence type="predicted"/>
<name>A0A0S4LHT5_9BACT</name>
<dbReference type="SUPFAM" id="SSF49265">
    <property type="entry name" value="Fibronectin type III"/>
    <property type="match status" value="1"/>
</dbReference>
<feature type="region of interest" description="Disordered" evidence="1">
    <location>
        <begin position="114"/>
        <end position="146"/>
    </location>
</feature>
<reference evidence="3 4" key="1">
    <citation type="submission" date="2015-10" db="EMBL/GenBank/DDBJ databases">
        <authorList>
            <person name="Gilbert D.G."/>
        </authorList>
    </citation>
    <scope>NUCLEOTIDE SEQUENCE [LARGE SCALE GENOMIC DNA]</scope>
    <source>
        <strain evidence="3">COMA1</strain>
    </source>
</reference>